<evidence type="ECO:0000313" key="2">
    <source>
        <dbReference type="Proteomes" id="UP000008281"/>
    </source>
</evidence>
<gene>
    <name evidence="1" type="ORF">CRE_09037</name>
</gene>
<organism evidence="2">
    <name type="scientific">Caenorhabditis remanei</name>
    <name type="common">Caenorhabditis vulgaris</name>
    <dbReference type="NCBI Taxonomy" id="31234"/>
    <lineage>
        <taxon>Eukaryota</taxon>
        <taxon>Metazoa</taxon>
        <taxon>Ecdysozoa</taxon>
        <taxon>Nematoda</taxon>
        <taxon>Chromadorea</taxon>
        <taxon>Rhabditida</taxon>
        <taxon>Rhabditina</taxon>
        <taxon>Rhabditomorpha</taxon>
        <taxon>Rhabditoidea</taxon>
        <taxon>Rhabditidae</taxon>
        <taxon>Peloderinae</taxon>
        <taxon>Caenorhabditis</taxon>
    </lineage>
</organism>
<sequence length="103" mass="11691">MAGSPSPMLVILILAFVILFYILKFVQESKYFRKLLNKTSNENNVLKDRSDFNIPQIVISCGNLPPSKYFEAEFQKTAPPAGLLNNVVFCEKSNQFLAPPKFF</sequence>
<proteinExistence type="predicted"/>
<accession>E3LIX5</accession>
<keyword evidence="2" id="KW-1185">Reference proteome</keyword>
<dbReference type="HOGENOM" id="CLU_2266230_0_0_1"/>
<dbReference type="EMBL" id="DS268409">
    <property type="protein sequence ID" value="EFO95546.1"/>
    <property type="molecule type" value="Genomic_DNA"/>
</dbReference>
<dbReference type="Proteomes" id="UP000008281">
    <property type="component" value="Unassembled WGS sequence"/>
</dbReference>
<evidence type="ECO:0000313" key="1">
    <source>
        <dbReference type="EMBL" id="EFO95546.1"/>
    </source>
</evidence>
<protein>
    <submittedName>
        <fullName evidence="1">Uncharacterized protein</fullName>
    </submittedName>
</protein>
<reference evidence="1" key="1">
    <citation type="submission" date="2007-07" db="EMBL/GenBank/DDBJ databases">
        <title>PCAP assembly of the Caenorhabditis remanei genome.</title>
        <authorList>
            <consortium name="The Caenorhabditis remanei Sequencing Consortium"/>
            <person name="Wilson R.K."/>
        </authorList>
    </citation>
    <scope>NUCLEOTIDE SEQUENCE [LARGE SCALE GENOMIC DNA]</scope>
    <source>
        <strain evidence="1">PB4641</strain>
    </source>
</reference>
<name>E3LIX5_CAERE</name>
<dbReference type="AlphaFoldDB" id="E3LIX5"/>